<accession>A0ABW0QVF4</accession>
<comment type="caution">
    <text evidence="6">The sequence shown here is derived from an EMBL/GenBank/DDBJ whole genome shotgun (WGS) entry which is preliminary data.</text>
</comment>
<keyword evidence="7" id="KW-1185">Reference proteome</keyword>
<protein>
    <submittedName>
        <fullName evidence="6">Creatininase family protein</fullName>
    </submittedName>
</protein>
<dbReference type="Proteomes" id="UP001596108">
    <property type="component" value="Unassembled WGS sequence"/>
</dbReference>
<dbReference type="RefSeq" id="WP_378109912.1">
    <property type="nucleotide sequence ID" value="NZ_JBHSNC010000005.1"/>
</dbReference>
<keyword evidence="2" id="KW-0479">Metal-binding</keyword>
<evidence type="ECO:0000313" key="6">
    <source>
        <dbReference type="EMBL" id="MFC5528100.1"/>
    </source>
</evidence>
<keyword evidence="4" id="KW-0862">Zinc</keyword>
<dbReference type="EMBL" id="JBHSNC010000005">
    <property type="protein sequence ID" value="MFC5528100.1"/>
    <property type="molecule type" value="Genomic_DNA"/>
</dbReference>
<proteinExistence type="inferred from homology"/>
<evidence type="ECO:0000256" key="3">
    <source>
        <dbReference type="ARBA" id="ARBA00022801"/>
    </source>
</evidence>
<evidence type="ECO:0000256" key="5">
    <source>
        <dbReference type="ARBA" id="ARBA00024029"/>
    </source>
</evidence>
<reference evidence="7" key="1">
    <citation type="journal article" date="2019" name="Int. J. Syst. Evol. Microbiol.">
        <title>The Global Catalogue of Microorganisms (GCM) 10K type strain sequencing project: providing services to taxonomists for standard genome sequencing and annotation.</title>
        <authorList>
            <consortium name="The Broad Institute Genomics Platform"/>
            <consortium name="The Broad Institute Genome Sequencing Center for Infectious Disease"/>
            <person name="Wu L."/>
            <person name="Ma J."/>
        </authorList>
    </citation>
    <scope>NUCLEOTIDE SEQUENCE [LARGE SCALE GENOMIC DNA]</scope>
    <source>
        <strain evidence="7">CGMCC 1.18578</strain>
    </source>
</reference>
<dbReference type="PANTHER" id="PTHR35005:SF1">
    <property type="entry name" value="2-AMINO-5-FORMYLAMINO-6-RIBOSYLAMINOPYRIMIDIN-4(3H)-ONE 5'-MONOPHOSPHATE DEFORMYLASE"/>
    <property type="match status" value="1"/>
</dbReference>
<keyword evidence="3" id="KW-0378">Hydrolase</keyword>
<comment type="similarity">
    <text evidence="5">Belongs to the creatininase superfamily.</text>
</comment>
<dbReference type="SUPFAM" id="SSF102215">
    <property type="entry name" value="Creatininase"/>
    <property type="match status" value="1"/>
</dbReference>
<sequence>MLWENLSTKQFEEAVLSTNRVCVLPIGCLEKHGDHLPLGTDMMIAREVTEQAAELEPFVIFPYYLFGQVSEVRHWAGTVAISSKMQMMLLGEVVKEIRRNGFDKIVLANAHGGNNYWLRYFAQTMLDEKRDYIVFTYDLWELTQDQFQHLESSFDTPGDYGHADHMETSQIMHIDPSLVQMDKLNPGEWDPMGRGGWMSEEKLSAGIHWYTEYPNQIAGNPSLSTAEYGKKYIEFCAANFAKAVKRLKQDDTALKLQKEFFDKCDQVSRIHRTE</sequence>
<comment type="cofactor">
    <cofactor evidence="1">
        <name>Zn(2+)</name>
        <dbReference type="ChEBI" id="CHEBI:29105"/>
    </cofactor>
</comment>
<evidence type="ECO:0000256" key="1">
    <source>
        <dbReference type="ARBA" id="ARBA00001947"/>
    </source>
</evidence>
<dbReference type="InterPro" id="IPR003785">
    <property type="entry name" value="Creatininase/forma_Hydrolase"/>
</dbReference>
<dbReference type="Pfam" id="PF02633">
    <property type="entry name" value="Creatininase"/>
    <property type="match status" value="1"/>
</dbReference>
<evidence type="ECO:0000256" key="2">
    <source>
        <dbReference type="ARBA" id="ARBA00022723"/>
    </source>
</evidence>
<organism evidence="6 7">
    <name type="scientific">Cohnella yongneupensis</name>
    <dbReference type="NCBI Taxonomy" id="425006"/>
    <lineage>
        <taxon>Bacteria</taxon>
        <taxon>Bacillati</taxon>
        <taxon>Bacillota</taxon>
        <taxon>Bacilli</taxon>
        <taxon>Bacillales</taxon>
        <taxon>Paenibacillaceae</taxon>
        <taxon>Cohnella</taxon>
    </lineage>
</organism>
<gene>
    <name evidence="6" type="ORF">ACFPQ4_01315</name>
</gene>
<evidence type="ECO:0000313" key="7">
    <source>
        <dbReference type="Proteomes" id="UP001596108"/>
    </source>
</evidence>
<name>A0ABW0QVF4_9BACL</name>
<dbReference type="PANTHER" id="PTHR35005">
    <property type="entry name" value="3-DEHYDRO-SCYLLO-INOSOSE HYDROLASE"/>
    <property type="match status" value="1"/>
</dbReference>
<dbReference type="InterPro" id="IPR024087">
    <property type="entry name" value="Creatininase-like_sf"/>
</dbReference>
<evidence type="ECO:0000256" key="4">
    <source>
        <dbReference type="ARBA" id="ARBA00022833"/>
    </source>
</evidence>
<dbReference type="Gene3D" id="3.40.50.10310">
    <property type="entry name" value="Creatininase"/>
    <property type="match status" value="1"/>
</dbReference>